<accession>A0A4P8L0A7</accession>
<proteinExistence type="predicted"/>
<evidence type="ECO:0000313" key="2">
    <source>
        <dbReference type="Proteomes" id="UP000298602"/>
    </source>
</evidence>
<protein>
    <submittedName>
        <fullName evidence="1">Uncharacterized protein</fullName>
    </submittedName>
</protein>
<reference evidence="1 2" key="2">
    <citation type="submission" date="2019-05" db="EMBL/GenBank/DDBJ databases">
        <authorList>
            <person name="Suflita J.M."/>
            <person name="Marks C.R."/>
        </authorList>
    </citation>
    <scope>NUCLEOTIDE SEQUENCE [LARGE SCALE GENOMIC DNA]</scope>
    <source>
        <strain evidence="1 2">ALDC</strain>
    </source>
</reference>
<keyword evidence="2" id="KW-1185">Reference proteome</keyword>
<organism evidence="1 2">
    <name type="scientific">Desulfoglaeba alkanexedens ALDC</name>
    <dbReference type="NCBI Taxonomy" id="980445"/>
    <lineage>
        <taxon>Bacteria</taxon>
        <taxon>Pseudomonadati</taxon>
        <taxon>Thermodesulfobacteriota</taxon>
        <taxon>Syntrophobacteria</taxon>
        <taxon>Syntrophobacterales</taxon>
        <taxon>Syntrophobacteraceae</taxon>
        <taxon>Desulfoglaeba</taxon>
    </lineage>
</organism>
<evidence type="ECO:0000313" key="1">
    <source>
        <dbReference type="EMBL" id="QCQ21208.1"/>
    </source>
</evidence>
<dbReference type="OrthoDB" id="5432825at2"/>
<dbReference type="EMBL" id="CP040098">
    <property type="protein sequence ID" value="QCQ21208.1"/>
    <property type="molecule type" value="Genomic_DNA"/>
</dbReference>
<gene>
    <name evidence="1" type="ORF">FDQ92_02780</name>
</gene>
<sequence>MNHESSTSWRLDMNVNPKVVAAVTAAVDMYLQSEGRPAALEMEAKRPEPAAPAVTFSPWAHSGRQSMMELRRLIQLRLVH</sequence>
<name>A0A4P8L0A7_9BACT</name>
<dbReference type="Proteomes" id="UP000298602">
    <property type="component" value="Chromosome"/>
</dbReference>
<dbReference type="RefSeq" id="WP_137423177.1">
    <property type="nucleotide sequence ID" value="NZ_CP040098.1"/>
</dbReference>
<dbReference type="AlphaFoldDB" id="A0A4P8L0A7"/>
<reference evidence="1 2" key="1">
    <citation type="submission" date="2019-05" db="EMBL/GenBank/DDBJ databases">
        <title>The Complete Genome Sequence of the n-alkane-degrading Desulfoglaeba alkanexedens ALDC reveals multiple alkylsuccinate synthase gene clusters.</title>
        <authorList>
            <person name="Callaghan A.V."/>
            <person name="Davidova I.A."/>
            <person name="Duncan K.E."/>
            <person name="Morris B."/>
            <person name="McInerney M.J."/>
        </authorList>
    </citation>
    <scope>NUCLEOTIDE SEQUENCE [LARGE SCALE GENOMIC DNA]</scope>
    <source>
        <strain evidence="1 2">ALDC</strain>
    </source>
</reference>
<dbReference type="KEGG" id="dax:FDQ92_02780"/>